<accession>A0A6J6R6X4</accession>
<dbReference type="PANTHER" id="PTHR11410:SF0">
    <property type="entry name" value="ATP SYNTHASE SUBUNIT A"/>
    <property type="match status" value="1"/>
</dbReference>
<keyword evidence="9 11" id="KW-0472">Membrane</keyword>
<keyword evidence="6" id="KW-0375">Hydrogen ion transport</keyword>
<keyword evidence="5 11" id="KW-0812">Transmembrane</keyword>
<keyword evidence="7 11" id="KW-1133">Transmembrane helix</keyword>
<evidence type="ECO:0000256" key="8">
    <source>
        <dbReference type="ARBA" id="ARBA00023065"/>
    </source>
</evidence>
<comment type="subcellular location">
    <subcellularLocation>
        <location evidence="1">Membrane</location>
        <topology evidence="1">Multi-pass membrane protein</topology>
    </subcellularLocation>
</comment>
<dbReference type="GO" id="GO:0046933">
    <property type="term" value="F:proton-transporting ATP synthase activity, rotational mechanism"/>
    <property type="evidence" value="ECO:0007669"/>
    <property type="project" value="TreeGrafter"/>
</dbReference>
<evidence type="ECO:0000256" key="10">
    <source>
        <dbReference type="ARBA" id="ARBA00023310"/>
    </source>
</evidence>
<feature type="transmembrane region" description="Helical" evidence="11">
    <location>
        <begin position="108"/>
        <end position="129"/>
    </location>
</feature>
<dbReference type="InterPro" id="IPR035908">
    <property type="entry name" value="F0_ATP_A_sf"/>
</dbReference>
<keyword evidence="10" id="KW-0066">ATP synthesis</keyword>
<evidence type="ECO:0000256" key="5">
    <source>
        <dbReference type="ARBA" id="ARBA00022692"/>
    </source>
</evidence>
<feature type="transmembrane region" description="Helical" evidence="11">
    <location>
        <begin position="256"/>
        <end position="275"/>
    </location>
</feature>
<dbReference type="InterPro" id="IPR045083">
    <property type="entry name" value="ATP_synth_F0_asu_bact/mt"/>
</dbReference>
<dbReference type="SUPFAM" id="SSF81336">
    <property type="entry name" value="F1F0 ATP synthase subunit A"/>
    <property type="match status" value="1"/>
</dbReference>
<dbReference type="PANTHER" id="PTHR11410">
    <property type="entry name" value="ATP SYNTHASE SUBUNIT A"/>
    <property type="match status" value="1"/>
</dbReference>
<keyword evidence="8" id="KW-0406">Ion transport</keyword>
<feature type="transmembrane region" description="Helical" evidence="11">
    <location>
        <begin position="48"/>
        <end position="70"/>
    </location>
</feature>
<evidence type="ECO:0000256" key="6">
    <source>
        <dbReference type="ARBA" id="ARBA00022781"/>
    </source>
</evidence>
<sequence>MSVVKFSGDTSCPVTPHLNSGCGFPAPNANIFFLEPYTTLNIGGMEFVIGKASILIALVAIIVATFFLAASRPRKMVPGKLQSLGEQAYLFVRDQIAREVIGKDGDRFVPFLGSLFFFVWISNLMGVIPLAQFPIMSSLAFPVSLTLMVYITYMYLGMKNQGPLKFFTGAMFPPGVPKAMYVLLAPLELLQLVVTRPVTQAIRLFANMFAGHLLLTTFTVGAYYLLSPSIIGVLGSATSFGVTVVLTGFEMFIQGLQAFIFTLLTAVYIGGSLHAEH</sequence>
<feature type="transmembrane region" description="Helical" evidence="11">
    <location>
        <begin position="204"/>
        <end position="224"/>
    </location>
</feature>
<evidence type="ECO:0000256" key="3">
    <source>
        <dbReference type="ARBA" id="ARBA00022448"/>
    </source>
</evidence>
<dbReference type="GO" id="GO:0045259">
    <property type="term" value="C:proton-transporting ATP synthase complex"/>
    <property type="evidence" value="ECO:0007669"/>
    <property type="project" value="UniProtKB-KW"/>
</dbReference>
<gene>
    <name evidence="12" type="ORF">UFOPK2648_01106</name>
</gene>
<evidence type="ECO:0000256" key="2">
    <source>
        <dbReference type="ARBA" id="ARBA00006810"/>
    </source>
</evidence>
<dbReference type="InterPro" id="IPR023011">
    <property type="entry name" value="ATP_synth_F0_asu_AS"/>
</dbReference>
<evidence type="ECO:0000313" key="12">
    <source>
        <dbReference type="EMBL" id="CAB4714964.1"/>
    </source>
</evidence>
<comment type="similarity">
    <text evidence="2">Belongs to the ATPase A chain family.</text>
</comment>
<dbReference type="PRINTS" id="PR00123">
    <property type="entry name" value="ATPASEA"/>
</dbReference>
<feature type="transmembrane region" description="Helical" evidence="11">
    <location>
        <begin position="135"/>
        <end position="156"/>
    </location>
</feature>
<dbReference type="Pfam" id="PF00119">
    <property type="entry name" value="ATP-synt_A"/>
    <property type="match status" value="1"/>
</dbReference>
<dbReference type="InterPro" id="IPR000568">
    <property type="entry name" value="ATP_synth_F0_asu"/>
</dbReference>
<evidence type="ECO:0000256" key="1">
    <source>
        <dbReference type="ARBA" id="ARBA00004141"/>
    </source>
</evidence>
<dbReference type="CDD" id="cd00310">
    <property type="entry name" value="ATP-synt_Fo_a_6"/>
    <property type="match status" value="1"/>
</dbReference>
<keyword evidence="3" id="KW-0813">Transport</keyword>
<dbReference type="AlphaFoldDB" id="A0A6J6R6X4"/>
<dbReference type="EMBL" id="CAEZYC010000072">
    <property type="protein sequence ID" value="CAB4714964.1"/>
    <property type="molecule type" value="Genomic_DNA"/>
</dbReference>
<reference evidence="12" key="1">
    <citation type="submission" date="2020-05" db="EMBL/GenBank/DDBJ databases">
        <authorList>
            <person name="Chiriac C."/>
            <person name="Salcher M."/>
            <person name="Ghai R."/>
            <person name="Kavagutti S V."/>
        </authorList>
    </citation>
    <scope>NUCLEOTIDE SEQUENCE</scope>
</reference>
<keyword evidence="4" id="KW-0138">CF(0)</keyword>
<evidence type="ECO:0000256" key="7">
    <source>
        <dbReference type="ARBA" id="ARBA00022989"/>
    </source>
</evidence>
<organism evidence="12">
    <name type="scientific">freshwater metagenome</name>
    <dbReference type="NCBI Taxonomy" id="449393"/>
    <lineage>
        <taxon>unclassified sequences</taxon>
        <taxon>metagenomes</taxon>
        <taxon>ecological metagenomes</taxon>
    </lineage>
</organism>
<dbReference type="NCBIfam" id="TIGR01131">
    <property type="entry name" value="ATP_synt_6_or_A"/>
    <property type="match status" value="1"/>
</dbReference>
<dbReference type="PROSITE" id="PS00449">
    <property type="entry name" value="ATPASE_A"/>
    <property type="match status" value="1"/>
</dbReference>
<dbReference type="HAMAP" id="MF_01393">
    <property type="entry name" value="ATP_synth_a_bact"/>
    <property type="match status" value="1"/>
</dbReference>
<name>A0A6J6R6X4_9ZZZZ</name>
<evidence type="ECO:0000256" key="9">
    <source>
        <dbReference type="ARBA" id="ARBA00023136"/>
    </source>
</evidence>
<dbReference type="Gene3D" id="1.20.120.220">
    <property type="entry name" value="ATP synthase, F0 complex, subunit A"/>
    <property type="match status" value="1"/>
</dbReference>
<evidence type="ECO:0000256" key="11">
    <source>
        <dbReference type="SAM" id="Phobius"/>
    </source>
</evidence>
<protein>
    <submittedName>
        <fullName evidence="12">Unannotated protein</fullName>
    </submittedName>
</protein>
<evidence type="ECO:0000256" key="4">
    <source>
        <dbReference type="ARBA" id="ARBA00022547"/>
    </source>
</evidence>
<proteinExistence type="inferred from homology"/>